<evidence type="ECO:0000313" key="2">
    <source>
        <dbReference type="EMBL" id="KAF8412651.1"/>
    </source>
</evidence>
<keyword evidence="1" id="KW-1133">Transmembrane helix</keyword>
<proteinExistence type="predicted"/>
<reference evidence="2 3" key="1">
    <citation type="submission" date="2020-04" db="EMBL/GenBank/DDBJ databases">
        <title>Plant Genome Project.</title>
        <authorList>
            <person name="Zhang R.-G."/>
        </authorList>
    </citation>
    <scope>NUCLEOTIDE SEQUENCE [LARGE SCALE GENOMIC DNA]</scope>
    <source>
        <strain evidence="2">YNK0</strain>
        <tissue evidence="2">Leaf</tissue>
    </source>
</reference>
<feature type="transmembrane region" description="Helical" evidence="1">
    <location>
        <begin position="132"/>
        <end position="150"/>
    </location>
</feature>
<dbReference type="Gene3D" id="3.30.160.20">
    <property type="match status" value="1"/>
</dbReference>
<organism evidence="2 3">
    <name type="scientific">Tetracentron sinense</name>
    <name type="common">Spur-leaf</name>
    <dbReference type="NCBI Taxonomy" id="13715"/>
    <lineage>
        <taxon>Eukaryota</taxon>
        <taxon>Viridiplantae</taxon>
        <taxon>Streptophyta</taxon>
        <taxon>Embryophyta</taxon>
        <taxon>Tracheophyta</taxon>
        <taxon>Spermatophyta</taxon>
        <taxon>Magnoliopsida</taxon>
        <taxon>Trochodendrales</taxon>
        <taxon>Trochodendraceae</taxon>
        <taxon>Tetracentron</taxon>
    </lineage>
</organism>
<dbReference type="Proteomes" id="UP000655225">
    <property type="component" value="Unassembled WGS sequence"/>
</dbReference>
<comment type="caution">
    <text evidence="2">The sequence shown here is derived from an EMBL/GenBank/DDBJ whole genome shotgun (WGS) entry which is preliminary data.</text>
</comment>
<gene>
    <name evidence="2" type="ORF">HHK36_000619</name>
</gene>
<dbReference type="AlphaFoldDB" id="A0A835DQX0"/>
<protein>
    <submittedName>
        <fullName evidence="2">Uncharacterized protein</fullName>
    </submittedName>
</protein>
<evidence type="ECO:0000313" key="3">
    <source>
        <dbReference type="Proteomes" id="UP000655225"/>
    </source>
</evidence>
<feature type="transmembrane region" description="Helical" evidence="1">
    <location>
        <begin position="162"/>
        <end position="182"/>
    </location>
</feature>
<sequence length="431" mass="49321">MIWIVRIVSGKMINDFQNQFRSIPLRGSRQSIFSGHLVFRCISQSRIPHYNFTIKTRAQNQAVMAERGGDRGGFGRGFGGRGDRGDRGRGKEEQWVPVTKLGRLIKEGRIRSLEQIYLHSLPVKEHQIIETLLGWVIFPSMIACFFLQGWKNRTVAELQKLWVIFSVAIFFHLTLLNFQMIWTIRIVSDEIGRLKFFLYDLEKPWNKLSHSDSDLVFHFQNLEENFHFQPSTCPPRRLNESTDTRLSHSLSLLPAPERRFIGTVTSRDVSGRVVFLVSEPELATRADDNGEEGGDAASLISSSEWSETMQNLITTLSPSPTSTRGDYAIRGWELDIPQNVLQRLPLFSDLDIPQNVLQRIVIGWENKSWLPKTRIDEVNIEDSWSWSGPVCLECEVFGLGVGQCVWSARCKSGCNCMLMTKMHLRLSFKNA</sequence>
<dbReference type="EMBL" id="JABCRI010000001">
    <property type="protein sequence ID" value="KAF8412651.1"/>
    <property type="molecule type" value="Genomic_DNA"/>
</dbReference>
<keyword evidence="3" id="KW-1185">Reference proteome</keyword>
<name>A0A835DQX0_TETSI</name>
<keyword evidence="1" id="KW-0812">Transmembrane</keyword>
<accession>A0A835DQX0</accession>
<evidence type="ECO:0000256" key="1">
    <source>
        <dbReference type="SAM" id="Phobius"/>
    </source>
</evidence>
<keyword evidence="1" id="KW-0472">Membrane</keyword>